<dbReference type="InterPro" id="IPR005901">
    <property type="entry name" value="GLPGLI"/>
</dbReference>
<dbReference type="RefSeq" id="WP_135472764.1">
    <property type="nucleotide sequence ID" value="NZ_CP039393.1"/>
</dbReference>
<dbReference type="GeneID" id="82151069"/>
<proteinExistence type="predicted"/>
<dbReference type="OrthoDB" id="1440774at2"/>
<name>A0A4P7VNJ5_9BACT</name>
<organism evidence="2 3">
    <name type="scientific">Muribaculum gordoncarteri</name>
    <dbReference type="NCBI Taxonomy" id="2530390"/>
    <lineage>
        <taxon>Bacteria</taxon>
        <taxon>Pseudomonadati</taxon>
        <taxon>Bacteroidota</taxon>
        <taxon>Bacteroidia</taxon>
        <taxon>Bacteroidales</taxon>
        <taxon>Muribaculaceae</taxon>
        <taxon>Muribaculum</taxon>
    </lineage>
</organism>
<dbReference type="AlphaFoldDB" id="A0A4P7VNJ5"/>
<evidence type="ECO:0000313" key="2">
    <source>
        <dbReference type="EMBL" id="QCD34798.1"/>
    </source>
</evidence>
<dbReference type="KEGG" id="mgod:E7746_02340"/>
<evidence type="ECO:0000256" key="1">
    <source>
        <dbReference type="SAM" id="SignalP"/>
    </source>
</evidence>
<accession>A0A4P7VNJ5</accession>
<dbReference type="Proteomes" id="UP000297031">
    <property type="component" value="Chromosome"/>
</dbReference>
<reference evidence="2 3" key="1">
    <citation type="submission" date="2019-02" db="EMBL/GenBank/DDBJ databases">
        <title>Isolation and identification of novel species under the genus Muribaculum.</title>
        <authorList>
            <person name="Miyake S."/>
            <person name="Ding Y."/>
            <person name="Low A."/>
            <person name="Soh M."/>
            <person name="Seedorf H."/>
        </authorList>
    </citation>
    <scope>NUCLEOTIDE SEQUENCE [LARGE SCALE GENOMIC DNA]</scope>
    <source>
        <strain evidence="2 3">TLL-A4</strain>
    </source>
</reference>
<evidence type="ECO:0000313" key="3">
    <source>
        <dbReference type="Proteomes" id="UP000297031"/>
    </source>
</evidence>
<dbReference type="EMBL" id="CP039393">
    <property type="protein sequence ID" value="QCD34798.1"/>
    <property type="molecule type" value="Genomic_DNA"/>
</dbReference>
<gene>
    <name evidence="2" type="ORF">E7746_02340</name>
</gene>
<feature type="chain" id="PRO_5020255017" evidence="1">
    <location>
        <begin position="20"/>
        <end position="285"/>
    </location>
</feature>
<feature type="signal peptide" evidence="1">
    <location>
        <begin position="1"/>
        <end position="19"/>
    </location>
</feature>
<sequence>MNKLLTSIFMCLVAISAMAQNKAEIIVSYDSSFPNKFGKINTGKMSLLASTTEAKYFNDLSLWVDSLKSTPEGKAQYMEIIKKACMTVEPDGSVSFDMRKGPTKPTNSYVFTDLAQDCLTHYNKFGEDNGYYTEPLSEMQWTIVEDSTATVLGYECIMAESDYHGRHWKAWFATELPMPFGPWKLHGLPGLILKAEANGGFSFVATGLERTDRIMTPMYMQGDYSKVDRKEALKNAEYFANNEESIMNAQGQNVKIYSTDDQGNKIETPKYDGLKHNIEPDYKMK</sequence>
<keyword evidence="3" id="KW-1185">Reference proteome</keyword>
<keyword evidence="1" id="KW-0732">Signal</keyword>
<dbReference type="NCBIfam" id="TIGR01200">
    <property type="entry name" value="GLPGLI"/>
    <property type="match status" value="1"/>
</dbReference>
<protein>
    <submittedName>
        <fullName evidence="2">GLPGLI family protein</fullName>
    </submittedName>
</protein>